<dbReference type="AlphaFoldDB" id="A0A0C2JJA6"/>
<accession>A0A0C2JJA6</accession>
<evidence type="ECO:0000313" key="2">
    <source>
        <dbReference type="Proteomes" id="UP000031668"/>
    </source>
</evidence>
<dbReference type="EMBL" id="JWZT01002424">
    <property type="protein sequence ID" value="KII69478.1"/>
    <property type="molecule type" value="Genomic_DNA"/>
</dbReference>
<evidence type="ECO:0000313" key="1">
    <source>
        <dbReference type="EMBL" id="KII69478.1"/>
    </source>
</evidence>
<protein>
    <submittedName>
        <fullName evidence="1">Uncharacterized protein</fullName>
    </submittedName>
</protein>
<comment type="caution">
    <text evidence="1">The sequence shown here is derived from an EMBL/GenBank/DDBJ whole genome shotgun (WGS) entry which is preliminary data.</text>
</comment>
<name>A0A0C2JJA6_THEKT</name>
<reference evidence="1 2" key="1">
    <citation type="journal article" date="2014" name="Genome Biol. Evol.">
        <title>The genome of the myxosporean Thelohanellus kitauei shows adaptations to nutrient acquisition within its fish host.</title>
        <authorList>
            <person name="Yang Y."/>
            <person name="Xiong J."/>
            <person name="Zhou Z."/>
            <person name="Huo F."/>
            <person name="Miao W."/>
            <person name="Ran C."/>
            <person name="Liu Y."/>
            <person name="Zhang J."/>
            <person name="Feng J."/>
            <person name="Wang M."/>
            <person name="Wang M."/>
            <person name="Wang L."/>
            <person name="Yao B."/>
        </authorList>
    </citation>
    <scope>NUCLEOTIDE SEQUENCE [LARGE SCALE GENOMIC DNA]</scope>
    <source>
        <strain evidence="1">Wuqing</strain>
    </source>
</reference>
<proteinExistence type="predicted"/>
<keyword evidence="2" id="KW-1185">Reference proteome</keyword>
<dbReference type="Proteomes" id="UP000031668">
    <property type="component" value="Unassembled WGS sequence"/>
</dbReference>
<sequence>MIDTFEILKGYSDGFGGRTCRDNDKENFTICPISVYLNVESGDPVKLFDFDSNFVEKKIHYFRSIDKESILYYESSYKLQPYSVYFVSKIKNDKSDDIQNIYTVDIISTDIKFGMFSRRCENCMGINGVIRYSGLFK</sequence>
<gene>
    <name evidence="1" type="ORF">RF11_15123</name>
</gene>
<organism evidence="1 2">
    <name type="scientific">Thelohanellus kitauei</name>
    <name type="common">Myxosporean</name>
    <dbReference type="NCBI Taxonomy" id="669202"/>
    <lineage>
        <taxon>Eukaryota</taxon>
        <taxon>Metazoa</taxon>
        <taxon>Cnidaria</taxon>
        <taxon>Myxozoa</taxon>
        <taxon>Myxosporea</taxon>
        <taxon>Bivalvulida</taxon>
        <taxon>Platysporina</taxon>
        <taxon>Myxobolidae</taxon>
        <taxon>Thelohanellus</taxon>
    </lineage>
</organism>